<dbReference type="InterPro" id="IPR023614">
    <property type="entry name" value="Porin_dom_sf"/>
</dbReference>
<evidence type="ECO:0000313" key="3">
    <source>
        <dbReference type="EMBL" id="MET7013619.1"/>
    </source>
</evidence>
<feature type="chain" id="PRO_5046908084" evidence="1">
    <location>
        <begin position="28"/>
        <end position="412"/>
    </location>
</feature>
<dbReference type="Gene3D" id="2.40.160.10">
    <property type="entry name" value="Porin"/>
    <property type="match status" value="1"/>
</dbReference>
<organism evidence="3 4">
    <name type="scientific">Uliginosibacterium flavum</name>
    <dbReference type="NCBI Taxonomy" id="1396831"/>
    <lineage>
        <taxon>Bacteria</taxon>
        <taxon>Pseudomonadati</taxon>
        <taxon>Pseudomonadota</taxon>
        <taxon>Betaproteobacteria</taxon>
        <taxon>Rhodocyclales</taxon>
        <taxon>Zoogloeaceae</taxon>
        <taxon>Uliginosibacterium</taxon>
    </lineage>
</organism>
<gene>
    <name evidence="3" type="ORF">ABXR19_05420</name>
</gene>
<proteinExistence type="predicted"/>
<feature type="signal peptide" evidence="1">
    <location>
        <begin position="1"/>
        <end position="27"/>
    </location>
</feature>
<evidence type="ECO:0000259" key="2">
    <source>
        <dbReference type="Pfam" id="PF13609"/>
    </source>
</evidence>
<protein>
    <submittedName>
        <fullName evidence="3">Porin</fullName>
    </submittedName>
</protein>
<dbReference type="EMBL" id="JBEWZI010000004">
    <property type="protein sequence ID" value="MET7013619.1"/>
    <property type="molecule type" value="Genomic_DNA"/>
</dbReference>
<reference evidence="3 4" key="1">
    <citation type="submission" date="2024-07" db="EMBL/GenBank/DDBJ databases">
        <title>Uliginosibacterium flavum JJ3220;KACC:17644.</title>
        <authorList>
            <person name="Kim M.K."/>
        </authorList>
    </citation>
    <scope>NUCLEOTIDE SEQUENCE [LARGE SCALE GENOMIC DNA]</scope>
    <source>
        <strain evidence="3 4">KACC:17644</strain>
    </source>
</reference>
<dbReference type="SUPFAM" id="SSF56935">
    <property type="entry name" value="Porins"/>
    <property type="match status" value="1"/>
</dbReference>
<dbReference type="InterPro" id="IPR033900">
    <property type="entry name" value="Gram_neg_porin_domain"/>
</dbReference>
<accession>A0ABV2TI93</accession>
<dbReference type="Pfam" id="PF13609">
    <property type="entry name" value="Porin_4"/>
    <property type="match status" value="1"/>
</dbReference>
<feature type="domain" description="Porin" evidence="2">
    <location>
        <begin position="14"/>
        <end position="375"/>
    </location>
</feature>
<keyword evidence="1" id="KW-0732">Signal</keyword>
<comment type="caution">
    <text evidence="3">The sequence shown here is derived from an EMBL/GenBank/DDBJ whole genome shotgun (WGS) entry which is preliminary data.</text>
</comment>
<evidence type="ECO:0000256" key="1">
    <source>
        <dbReference type="SAM" id="SignalP"/>
    </source>
</evidence>
<evidence type="ECO:0000313" key="4">
    <source>
        <dbReference type="Proteomes" id="UP001549691"/>
    </source>
</evidence>
<dbReference type="Proteomes" id="UP001549691">
    <property type="component" value="Unassembled WGS sequence"/>
</dbReference>
<dbReference type="RefSeq" id="WP_354600082.1">
    <property type="nucleotide sequence ID" value="NZ_JBEWZI010000004.1"/>
</dbReference>
<name>A0ABV2TI93_9RHOO</name>
<sequence length="412" mass="43977">MKEQKIGFALAPIAIAVLTLAAGAAQAQTELKIGGKFDAGYQFKRTAATDSITDGSCGSPTAACYLTTETQGDGSASTSRITIQANETISPSLSAFIDLDLRFTNIHEGKNTATNGGLNANDKKIMGIKGSFGKLAWGTYNIVNLSGIADKPYMTNIRDIEFVKFGISKPRSSDLTNRVTEYVTPILTLGPVKMLAKANYAFGDQHKDGSNDGNLAASPNNTIGSGDASAVGYELSLGSEATFGYHIVKRAASAYGDAANGSQLRDGMTYSETSVVYKPGFAKGLKLSTSYFVEKGYNPNQTAALGYDGTAFKAKGMNYVVSYNWDKLWAVGLEVASNKDLGSNRNSGRGFMFGGMYMLSPSVYVYGAVAKSDFERNTSIAGGKYDGTKVGFKDTLTLRDERYTRFGIVKEF</sequence>
<keyword evidence="4" id="KW-1185">Reference proteome</keyword>